<keyword evidence="3" id="KW-1185">Reference proteome</keyword>
<dbReference type="AlphaFoldDB" id="A0A6A6WSG4"/>
<evidence type="ECO:0000256" key="1">
    <source>
        <dbReference type="SAM" id="MobiDB-lite"/>
    </source>
</evidence>
<organism evidence="2 3">
    <name type="scientific">Melanomma pulvis-pyrius CBS 109.77</name>
    <dbReference type="NCBI Taxonomy" id="1314802"/>
    <lineage>
        <taxon>Eukaryota</taxon>
        <taxon>Fungi</taxon>
        <taxon>Dikarya</taxon>
        <taxon>Ascomycota</taxon>
        <taxon>Pezizomycotina</taxon>
        <taxon>Dothideomycetes</taxon>
        <taxon>Pleosporomycetidae</taxon>
        <taxon>Pleosporales</taxon>
        <taxon>Melanommataceae</taxon>
        <taxon>Melanomma</taxon>
    </lineage>
</organism>
<dbReference type="EMBL" id="MU002367">
    <property type="protein sequence ID" value="KAF2787056.1"/>
    <property type="molecule type" value="Genomic_DNA"/>
</dbReference>
<accession>A0A6A6WSG4</accession>
<evidence type="ECO:0000313" key="3">
    <source>
        <dbReference type="Proteomes" id="UP000799757"/>
    </source>
</evidence>
<sequence>MAEEGPSYVPFNRKLQNLVGEHFWCELQPGTKAEGRRALKRRKTTRGDIGIVVVHKKVDGTDDKFIVRWLCPTSKLIGDLPWVGAAEYTIVNSATWVMSREELDRATKADNVFHYADHAKHAYRTGGADCCMYYRTEQDANTLKIKGIGKYRCIDSFMLLCCRCSKEVNSETGLFCYRCYFVQHADCNDTTKSPWQIVRKDNSLRDCNLNVYVCKVCKGGVPLLASTDPPEPEKPHTGALFIDIGSHRVRVLGLIDGQDLKIDCPVASAAWVNKTTMRVGSGTDKAVGYSKDNIMIDPIKILILDDVQAFDGLPALGITMSRILTTFFTTVIREAVLQMLPAIQAWNGEPVEWTLSIAVPAGLSPYQASKVGRALLRASQTFKVPFQCKQAATGAIGLASLAPLSSMVPRIVIQREPTMALLANDKTLEGRGHAKQKQFTVLVDLGATTACLAIYSCRPNKPAVLIAAISLVSGTVKIAQLLSSGTPTEDLSLLKAAVDARPCPPDESAKAFRDSISGSTANSPDMYQSKAEEFTHILDHHRQSVVECFKRNTLKNSVDWMNTRTFFLGGGTIDVRLMADLKAAVRDMSGAAARQVPPPEPEVLAKSYSAINSPELEGLRLHSEAKISLDLAVPFYVFFSIDTNRKLDDDSQCMVLLKVKGAPVVDPVCSVDQIKQGEPVFLELQWNEDEQYTKVPFYATTDDVEFDTVNGLRCIKKDHDFVHVWTLATINVPRPAGNPTQAINLMFYNIDIVANTVVVVGAVGVLDPMHAGFDKFSGLTLPKFKAMLAPEKPYKEYTTVAVLDQEHTCHSIEHVPPIEVAQPSKPPGQYTLLGRPGQHGQVPESSTH</sequence>
<reference evidence="2" key="1">
    <citation type="journal article" date="2020" name="Stud. Mycol.">
        <title>101 Dothideomycetes genomes: a test case for predicting lifestyles and emergence of pathogens.</title>
        <authorList>
            <person name="Haridas S."/>
            <person name="Albert R."/>
            <person name="Binder M."/>
            <person name="Bloem J."/>
            <person name="Labutti K."/>
            <person name="Salamov A."/>
            <person name="Andreopoulos B."/>
            <person name="Baker S."/>
            <person name="Barry K."/>
            <person name="Bills G."/>
            <person name="Bluhm B."/>
            <person name="Cannon C."/>
            <person name="Castanera R."/>
            <person name="Culley D."/>
            <person name="Daum C."/>
            <person name="Ezra D."/>
            <person name="Gonzalez J."/>
            <person name="Henrissat B."/>
            <person name="Kuo A."/>
            <person name="Liang C."/>
            <person name="Lipzen A."/>
            <person name="Lutzoni F."/>
            <person name="Magnuson J."/>
            <person name="Mondo S."/>
            <person name="Nolan M."/>
            <person name="Ohm R."/>
            <person name="Pangilinan J."/>
            <person name="Park H.-J."/>
            <person name="Ramirez L."/>
            <person name="Alfaro M."/>
            <person name="Sun H."/>
            <person name="Tritt A."/>
            <person name="Yoshinaga Y."/>
            <person name="Zwiers L.-H."/>
            <person name="Turgeon B."/>
            <person name="Goodwin S."/>
            <person name="Spatafora J."/>
            <person name="Crous P."/>
            <person name="Grigoriev I."/>
        </authorList>
    </citation>
    <scope>NUCLEOTIDE SEQUENCE</scope>
    <source>
        <strain evidence="2">CBS 109.77</strain>
    </source>
</reference>
<name>A0A6A6WSG4_9PLEO</name>
<dbReference type="Proteomes" id="UP000799757">
    <property type="component" value="Unassembled WGS sequence"/>
</dbReference>
<gene>
    <name evidence="2" type="ORF">K505DRAFT_367693</name>
</gene>
<proteinExistence type="predicted"/>
<evidence type="ECO:0000313" key="2">
    <source>
        <dbReference type="EMBL" id="KAF2787056.1"/>
    </source>
</evidence>
<protein>
    <submittedName>
        <fullName evidence="2">Uncharacterized protein</fullName>
    </submittedName>
</protein>
<feature type="region of interest" description="Disordered" evidence="1">
    <location>
        <begin position="819"/>
        <end position="848"/>
    </location>
</feature>